<protein>
    <submittedName>
        <fullName evidence="2">MFS transporter</fullName>
    </submittedName>
</protein>
<dbReference type="InterPro" id="IPR036259">
    <property type="entry name" value="MFS_trans_sf"/>
</dbReference>
<reference evidence="2 3" key="1">
    <citation type="submission" date="2019-09" db="EMBL/GenBank/DDBJ databases">
        <title>YIM 132548 draft genome.</title>
        <authorList>
            <person name="Jiang L."/>
        </authorList>
    </citation>
    <scope>NUCLEOTIDE SEQUENCE [LARGE SCALE GENOMIC DNA]</scope>
    <source>
        <strain evidence="2 3">YIM 132548</strain>
    </source>
</reference>
<evidence type="ECO:0000313" key="3">
    <source>
        <dbReference type="Proteomes" id="UP000441523"/>
    </source>
</evidence>
<evidence type="ECO:0000313" key="2">
    <source>
        <dbReference type="EMBL" id="KAB1072492.1"/>
    </source>
</evidence>
<feature type="transmembrane region" description="Helical" evidence="1">
    <location>
        <begin position="62"/>
        <end position="82"/>
    </location>
</feature>
<proteinExistence type="predicted"/>
<dbReference type="SUPFAM" id="SSF103473">
    <property type="entry name" value="MFS general substrate transporter"/>
    <property type="match status" value="1"/>
</dbReference>
<dbReference type="Proteomes" id="UP000441523">
    <property type="component" value="Unassembled WGS sequence"/>
</dbReference>
<keyword evidence="1" id="KW-0812">Transmembrane</keyword>
<sequence>MPAIASQTGHVISDTDLTVVLDRVVDHDTLLASALLVLWGASGRVAKLVTGRLADAIGNRRVILAGLAILVAAMVWLPNAGADLGTSRLPVPVEPD</sequence>
<gene>
    <name evidence="2" type="ORF">F6X51_16065</name>
</gene>
<evidence type="ECO:0000256" key="1">
    <source>
        <dbReference type="SAM" id="Phobius"/>
    </source>
</evidence>
<comment type="caution">
    <text evidence="2">The sequence shown here is derived from an EMBL/GenBank/DDBJ whole genome shotgun (WGS) entry which is preliminary data.</text>
</comment>
<organism evidence="2 3">
    <name type="scientific">Methylobacterium planeticum</name>
    <dbReference type="NCBI Taxonomy" id="2615211"/>
    <lineage>
        <taxon>Bacteria</taxon>
        <taxon>Pseudomonadati</taxon>
        <taxon>Pseudomonadota</taxon>
        <taxon>Alphaproteobacteria</taxon>
        <taxon>Hyphomicrobiales</taxon>
        <taxon>Methylobacteriaceae</taxon>
        <taxon>Methylobacterium</taxon>
    </lineage>
</organism>
<keyword evidence="1" id="KW-0472">Membrane</keyword>
<dbReference type="AlphaFoldDB" id="A0A6N6MME2"/>
<dbReference type="Gene3D" id="1.20.1250.20">
    <property type="entry name" value="MFS general substrate transporter like domains"/>
    <property type="match status" value="1"/>
</dbReference>
<keyword evidence="3" id="KW-1185">Reference proteome</keyword>
<accession>A0A6N6MME2</accession>
<dbReference type="EMBL" id="VZZJ01000013">
    <property type="protein sequence ID" value="KAB1072492.1"/>
    <property type="molecule type" value="Genomic_DNA"/>
</dbReference>
<keyword evidence="1" id="KW-1133">Transmembrane helix</keyword>
<name>A0A6N6MME2_9HYPH</name>
<dbReference type="RefSeq" id="WP_150964685.1">
    <property type="nucleotide sequence ID" value="NZ_VZZJ01000013.1"/>
</dbReference>